<dbReference type="PANTHER" id="PTHR35410">
    <property type="entry name" value="EXPRESSED PROTEIN"/>
    <property type="match status" value="1"/>
</dbReference>
<feature type="transmembrane region" description="Helical" evidence="1">
    <location>
        <begin position="90"/>
        <end position="113"/>
    </location>
</feature>
<keyword evidence="1" id="KW-0472">Membrane</keyword>
<feature type="domain" description="DUF7642" evidence="2">
    <location>
        <begin position="120"/>
        <end position="218"/>
    </location>
</feature>
<accession>A0A8J4QFC8</accession>
<evidence type="ECO:0000256" key="1">
    <source>
        <dbReference type="SAM" id="Phobius"/>
    </source>
</evidence>
<dbReference type="PANTHER" id="PTHR35410:SF1">
    <property type="entry name" value="EXPRESSED PROTEIN"/>
    <property type="match status" value="1"/>
</dbReference>
<dbReference type="OrthoDB" id="1930353at2759"/>
<proteinExistence type="predicted"/>
<dbReference type="EMBL" id="JRKL02005980">
    <property type="protein sequence ID" value="KAF3949608.1"/>
    <property type="molecule type" value="Genomic_DNA"/>
</dbReference>
<keyword evidence="1" id="KW-1133">Transmembrane helix</keyword>
<comment type="caution">
    <text evidence="3">The sequence shown here is derived from an EMBL/GenBank/DDBJ whole genome shotgun (WGS) entry which is preliminary data.</text>
</comment>
<feature type="non-terminal residue" evidence="3">
    <location>
        <position position="287"/>
    </location>
</feature>
<dbReference type="Pfam" id="PF24649">
    <property type="entry name" value="DUF7642"/>
    <property type="match status" value="1"/>
</dbReference>
<name>A0A8J4QFC8_9ROSI</name>
<sequence>CSCTHFPSFENFHPKIPKSKINQLTVKGEMGSGSEVVDIDSLERGLLLSTPTGSQIQVGAEAESEEEPVLYAASFEEMEENFVKYQTAQWVVYSLLLILAWGIGLFMLLYIPVRRYILRKDIRSRKLFLTPNSIVYKVTKPVPFPCFGVLKKEKHVLLPSVSDLVIEQGYLQSLFGVYSLRIENVGVRRPPSDDVQIQGIANPRAFRKAVLMRLANMRSEGFSRQVSTIEDVPNFRLVSPSKSLRHDSISQSGDLILLQKLEEVGSSVKRVQTLIEEQQSQKSEVID</sequence>
<keyword evidence="1" id="KW-0812">Transmembrane</keyword>
<reference evidence="3" key="1">
    <citation type="submission" date="2020-03" db="EMBL/GenBank/DDBJ databases">
        <title>Castanea mollissima Vanexum genome sequencing.</title>
        <authorList>
            <person name="Staton M."/>
        </authorList>
    </citation>
    <scope>NUCLEOTIDE SEQUENCE</scope>
    <source>
        <tissue evidence="3">Leaf</tissue>
    </source>
</reference>
<gene>
    <name evidence="3" type="ORF">CMV_024545</name>
</gene>
<protein>
    <recommendedName>
        <fullName evidence="2">DUF7642 domain-containing protein</fullName>
    </recommendedName>
</protein>
<organism evidence="3 4">
    <name type="scientific">Castanea mollissima</name>
    <name type="common">Chinese chestnut</name>
    <dbReference type="NCBI Taxonomy" id="60419"/>
    <lineage>
        <taxon>Eukaryota</taxon>
        <taxon>Viridiplantae</taxon>
        <taxon>Streptophyta</taxon>
        <taxon>Embryophyta</taxon>
        <taxon>Tracheophyta</taxon>
        <taxon>Spermatophyta</taxon>
        <taxon>Magnoliopsida</taxon>
        <taxon>eudicotyledons</taxon>
        <taxon>Gunneridae</taxon>
        <taxon>Pentapetalae</taxon>
        <taxon>rosids</taxon>
        <taxon>fabids</taxon>
        <taxon>Fagales</taxon>
        <taxon>Fagaceae</taxon>
        <taxon>Castanea</taxon>
    </lineage>
</organism>
<evidence type="ECO:0000313" key="3">
    <source>
        <dbReference type="EMBL" id="KAF3949608.1"/>
    </source>
</evidence>
<evidence type="ECO:0000259" key="2">
    <source>
        <dbReference type="Pfam" id="PF24649"/>
    </source>
</evidence>
<evidence type="ECO:0000313" key="4">
    <source>
        <dbReference type="Proteomes" id="UP000737018"/>
    </source>
</evidence>
<dbReference type="AlphaFoldDB" id="A0A8J4QFC8"/>
<keyword evidence="4" id="KW-1185">Reference proteome</keyword>
<dbReference type="Proteomes" id="UP000737018">
    <property type="component" value="Unassembled WGS sequence"/>
</dbReference>
<dbReference type="InterPro" id="IPR056059">
    <property type="entry name" value="DUF7642"/>
</dbReference>